<proteinExistence type="predicted"/>
<accession>A0A0U2W7B5</accession>
<evidence type="ECO:0000313" key="2">
    <source>
        <dbReference type="Proteomes" id="UP000061660"/>
    </source>
</evidence>
<keyword evidence="2" id="KW-1185">Reference proteome</keyword>
<reference evidence="1 2" key="2">
    <citation type="journal article" date="2016" name="Genome Announc.">
        <title>Complete Genome Sequences of Two Interactive Moderate Thermophiles, Paenibacillus napthalenovorans 32O-Y and Paenibacillus sp. 32O-W.</title>
        <authorList>
            <person name="Butler R.R.III."/>
            <person name="Wang J."/>
            <person name="Stark B.C."/>
            <person name="Pombert J.F."/>
        </authorList>
    </citation>
    <scope>NUCLEOTIDE SEQUENCE [LARGE SCALE GENOMIC DNA]</scope>
    <source>
        <strain evidence="1 2">32O-Y</strain>
    </source>
</reference>
<reference evidence="2" key="1">
    <citation type="submission" date="2015-12" db="EMBL/GenBank/DDBJ databases">
        <title>Complete genome sequences of two moderately thermophilic Paenibacillus species.</title>
        <authorList>
            <person name="Butler R.III."/>
            <person name="Wang J."/>
            <person name="Stark B.C."/>
            <person name="Pombert J.-F."/>
        </authorList>
    </citation>
    <scope>NUCLEOTIDE SEQUENCE [LARGE SCALE GENOMIC DNA]</scope>
    <source>
        <strain evidence="2">32O-Y</strain>
    </source>
</reference>
<dbReference type="EMBL" id="CP013652">
    <property type="protein sequence ID" value="ALS23397.1"/>
    <property type="molecule type" value="Genomic_DNA"/>
</dbReference>
<organism evidence="1 2">
    <name type="scientific">Paenibacillus naphthalenovorans</name>
    <dbReference type="NCBI Taxonomy" id="162209"/>
    <lineage>
        <taxon>Bacteria</taxon>
        <taxon>Bacillati</taxon>
        <taxon>Bacillota</taxon>
        <taxon>Bacilli</taxon>
        <taxon>Bacillales</taxon>
        <taxon>Paenibacillaceae</taxon>
        <taxon>Paenibacillus</taxon>
    </lineage>
</organism>
<dbReference type="KEGG" id="pnp:IJ22_30240"/>
<protein>
    <submittedName>
        <fullName evidence="1">Uncharacterized protein</fullName>
    </submittedName>
</protein>
<dbReference type="PATRIC" id="fig|162209.4.peg.3225"/>
<gene>
    <name evidence="1" type="ORF">IJ22_30240</name>
</gene>
<sequence length="38" mass="4238">MGWVVDGWGLVVEFYRLSPKTSIIPILTGRPSNSYNAL</sequence>
<evidence type="ECO:0000313" key="1">
    <source>
        <dbReference type="EMBL" id="ALS23397.1"/>
    </source>
</evidence>
<dbReference type="AlphaFoldDB" id="A0A0U2W7B5"/>
<name>A0A0U2W7B5_9BACL</name>
<dbReference type="Proteomes" id="UP000061660">
    <property type="component" value="Chromosome"/>
</dbReference>